<dbReference type="CDD" id="cd00882">
    <property type="entry name" value="Ras_like_GTPase"/>
    <property type="match status" value="1"/>
</dbReference>
<dbReference type="Pfam" id="PF20438">
    <property type="entry name" value="SpoIVA_middle"/>
    <property type="match status" value="1"/>
</dbReference>
<dbReference type="InterPro" id="IPR027417">
    <property type="entry name" value="P-loop_NTPase"/>
</dbReference>
<dbReference type="Proteomes" id="UP000070646">
    <property type="component" value="Unassembled WGS sequence"/>
</dbReference>
<dbReference type="GO" id="GO:0016887">
    <property type="term" value="F:ATP hydrolysis activity"/>
    <property type="evidence" value="ECO:0007669"/>
    <property type="project" value="InterPro"/>
</dbReference>
<comment type="caution">
    <text evidence="4">The sequence shown here is derived from an EMBL/GenBank/DDBJ whole genome shotgun (WGS) entry which is preliminary data.</text>
</comment>
<evidence type="ECO:0000259" key="1">
    <source>
        <dbReference type="Pfam" id="PF09547"/>
    </source>
</evidence>
<accession>A0A133NEE5</accession>
<dbReference type="InterPro" id="IPR014201">
    <property type="entry name" value="Spore_IV_A"/>
</dbReference>
<reference evidence="4 5" key="1">
    <citation type="submission" date="2016-01" db="EMBL/GenBank/DDBJ databases">
        <authorList>
            <person name="Oliw E.H."/>
        </authorList>
    </citation>
    <scope>NUCLEOTIDE SEQUENCE [LARGE SCALE GENOMIC DNA]</scope>
    <source>
        <strain evidence="4 5">MJR7757A</strain>
    </source>
</reference>
<dbReference type="InterPro" id="IPR046840">
    <property type="entry name" value="SpoIVA_C"/>
</dbReference>
<proteinExistence type="predicted"/>
<evidence type="ECO:0000259" key="3">
    <source>
        <dbReference type="Pfam" id="PF20439"/>
    </source>
</evidence>
<evidence type="ECO:0000259" key="2">
    <source>
        <dbReference type="Pfam" id="PF20438"/>
    </source>
</evidence>
<name>A0A133NEE5_CLOPF</name>
<evidence type="ECO:0000313" key="5">
    <source>
        <dbReference type="Proteomes" id="UP000070646"/>
    </source>
</evidence>
<feature type="domain" description="Stage IV sporulation protein A ATPase" evidence="1">
    <location>
        <begin position="12"/>
        <end position="247"/>
    </location>
</feature>
<gene>
    <name evidence="4" type="ORF">HMPREF3222_00229</name>
</gene>
<dbReference type="GO" id="GO:0043934">
    <property type="term" value="P:sporulation"/>
    <property type="evidence" value="ECO:0007669"/>
    <property type="project" value="InterPro"/>
</dbReference>
<dbReference type="InterPro" id="IPR046842">
    <property type="entry name" value="SpoIVA_ATPase"/>
</dbReference>
<dbReference type="EMBL" id="LRPU01000007">
    <property type="protein sequence ID" value="KXA14654.1"/>
    <property type="molecule type" value="Genomic_DNA"/>
</dbReference>
<protein>
    <submittedName>
        <fullName evidence="4">Stage IV sporulation protein A</fullName>
    </submittedName>
</protein>
<dbReference type="GO" id="GO:0005524">
    <property type="term" value="F:ATP binding"/>
    <property type="evidence" value="ECO:0007669"/>
    <property type="project" value="InterPro"/>
</dbReference>
<feature type="domain" description="Stage IV sporulation protein A middle" evidence="2">
    <location>
        <begin position="248"/>
        <end position="425"/>
    </location>
</feature>
<dbReference type="PIRSF" id="PIRSF007466">
    <property type="entry name" value="SpoIVA"/>
    <property type="match status" value="1"/>
</dbReference>
<evidence type="ECO:0000313" key="4">
    <source>
        <dbReference type="EMBL" id="KXA14654.1"/>
    </source>
</evidence>
<dbReference type="Pfam" id="PF20439">
    <property type="entry name" value="SpoIVA_C"/>
    <property type="match status" value="1"/>
</dbReference>
<feature type="domain" description="Sporulation stage IV protein A C-terminal" evidence="3">
    <location>
        <begin position="426"/>
        <end position="500"/>
    </location>
</feature>
<dbReference type="AlphaFoldDB" id="A0A133NEE5"/>
<dbReference type="InterPro" id="IPR046841">
    <property type="entry name" value="SpoIVA_middle"/>
</dbReference>
<dbReference type="SUPFAM" id="SSF52540">
    <property type="entry name" value="P-loop containing nucleoside triphosphate hydrolases"/>
    <property type="match status" value="1"/>
</dbReference>
<dbReference type="NCBIfam" id="TIGR02836">
    <property type="entry name" value="spore_IV_A"/>
    <property type="match status" value="1"/>
</dbReference>
<dbReference type="Pfam" id="PF09547">
    <property type="entry name" value="SpoIVA_ATPase"/>
    <property type="match status" value="1"/>
</dbReference>
<sequence>MLIIFIGGCILEDFNIYKDIAERTQGDIYVGVVGPVRTGKSTFIKRFMDLMVIPKIDNAYKKERAKDELPQSGSGKTIHTTEPKFVPNEAVEIALDDGIKFSVRMVDCVGYIVKGANGYFDEGESKKVHTPWFDYEIPFEDAAEIGTRKVITDHSTIGLVVTTDGSITGIDRDDYLEAEERVVAELKSIDKPFIIVLNSLDPRAEETLDLKQELEIRYGVPVQIMDVANMNENDINDLFTKVLKEFPVKEINIDMPRWIEKLEPSHWLKSNFIDIVKDMCKNISKIRDVKDLLSTYGEDFLGVADINEMNLGDGTVRVKMTPKNGIFYKIISEMCDEELNDESDLIALIKDLHKAKSEYDKVAEAINSVKETGYGLVAPQLSEMKFEKPDIDKQGSKYVVKLKASAPSLHLIKADIQTEICPIMGTEKETQEVFKTLLEQFESDPEKLWQSNMFGKSLETLVQEGLRSKLYKMPDDIQSKIQKTLQRIINEGEGNLICIIF</sequence>
<dbReference type="Gene3D" id="3.40.50.300">
    <property type="entry name" value="P-loop containing nucleotide triphosphate hydrolases"/>
    <property type="match status" value="1"/>
</dbReference>
<dbReference type="PATRIC" id="fig|1502.174.peg.232"/>
<organism evidence="4 5">
    <name type="scientific">Clostridium perfringens</name>
    <dbReference type="NCBI Taxonomy" id="1502"/>
    <lineage>
        <taxon>Bacteria</taxon>
        <taxon>Bacillati</taxon>
        <taxon>Bacillota</taxon>
        <taxon>Clostridia</taxon>
        <taxon>Eubacteriales</taxon>
        <taxon>Clostridiaceae</taxon>
        <taxon>Clostridium</taxon>
    </lineage>
</organism>